<protein>
    <submittedName>
        <fullName evidence="4">ADP-ribosylglycohydrolase</fullName>
    </submittedName>
</protein>
<dbReference type="Proteomes" id="UP000533598">
    <property type="component" value="Unassembled WGS sequence"/>
</dbReference>
<feature type="binding site" evidence="3">
    <location>
        <position position="57"/>
    </location>
    <ligand>
        <name>Mg(2+)</name>
        <dbReference type="ChEBI" id="CHEBI:18420"/>
        <label>1</label>
    </ligand>
</feature>
<keyword evidence="3" id="KW-0460">Magnesium</keyword>
<dbReference type="Gene3D" id="1.10.4080.10">
    <property type="entry name" value="ADP-ribosylation/Crystallin J1"/>
    <property type="match status" value="1"/>
</dbReference>
<feature type="binding site" evidence="3">
    <location>
        <position position="303"/>
    </location>
    <ligand>
        <name>Mg(2+)</name>
        <dbReference type="ChEBI" id="CHEBI:18420"/>
        <label>1</label>
    </ligand>
</feature>
<dbReference type="PANTHER" id="PTHR16222:SF24">
    <property type="entry name" value="ADP-RIBOSYLHYDROLASE ARH3"/>
    <property type="match status" value="1"/>
</dbReference>
<evidence type="ECO:0000313" key="4">
    <source>
        <dbReference type="EMBL" id="MBB4680581.1"/>
    </source>
</evidence>
<proteinExistence type="inferred from homology"/>
<evidence type="ECO:0000313" key="5">
    <source>
        <dbReference type="Proteomes" id="UP000533598"/>
    </source>
</evidence>
<evidence type="ECO:0000256" key="1">
    <source>
        <dbReference type="ARBA" id="ARBA00010702"/>
    </source>
</evidence>
<dbReference type="SUPFAM" id="SSF101478">
    <property type="entry name" value="ADP-ribosylglycohydrolase"/>
    <property type="match status" value="1"/>
</dbReference>
<dbReference type="Pfam" id="PF03747">
    <property type="entry name" value="ADP_ribosyl_GH"/>
    <property type="match status" value="1"/>
</dbReference>
<comment type="similarity">
    <text evidence="1">Belongs to the ADP-ribosylglycohydrolase family.</text>
</comment>
<dbReference type="InterPro" id="IPR036705">
    <property type="entry name" value="Ribosyl_crysJ1_sf"/>
</dbReference>
<dbReference type="EMBL" id="JACHMH010000001">
    <property type="protein sequence ID" value="MBB4680581.1"/>
    <property type="molecule type" value="Genomic_DNA"/>
</dbReference>
<dbReference type="RefSeq" id="WP_185006496.1">
    <property type="nucleotide sequence ID" value="NZ_BAAAUI010000005.1"/>
</dbReference>
<organism evidence="4 5">
    <name type="scientific">Crossiella cryophila</name>
    <dbReference type="NCBI Taxonomy" id="43355"/>
    <lineage>
        <taxon>Bacteria</taxon>
        <taxon>Bacillati</taxon>
        <taxon>Actinomycetota</taxon>
        <taxon>Actinomycetes</taxon>
        <taxon>Pseudonocardiales</taxon>
        <taxon>Pseudonocardiaceae</taxon>
        <taxon>Crossiella</taxon>
    </lineage>
</organism>
<dbReference type="PANTHER" id="PTHR16222">
    <property type="entry name" value="ADP-RIBOSYLGLYCOHYDROLASE"/>
    <property type="match status" value="1"/>
</dbReference>
<reference evidence="4 5" key="1">
    <citation type="submission" date="2020-08" db="EMBL/GenBank/DDBJ databases">
        <title>Sequencing the genomes of 1000 actinobacteria strains.</title>
        <authorList>
            <person name="Klenk H.-P."/>
        </authorList>
    </citation>
    <scope>NUCLEOTIDE SEQUENCE [LARGE SCALE GENOMIC DNA]</scope>
    <source>
        <strain evidence="4 5">DSM 44230</strain>
    </source>
</reference>
<keyword evidence="5" id="KW-1185">Reference proteome</keyword>
<dbReference type="GO" id="GO:0016787">
    <property type="term" value="F:hydrolase activity"/>
    <property type="evidence" value="ECO:0007669"/>
    <property type="project" value="UniProtKB-KW"/>
</dbReference>
<keyword evidence="3" id="KW-0479">Metal-binding</keyword>
<feature type="binding site" evidence="3">
    <location>
        <position position="55"/>
    </location>
    <ligand>
        <name>Mg(2+)</name>
        <dbReference type="ChEBI" id="CHEBI:18420"/>
        <label>1</label>
    </ligand>
</feature>
<feature type="binding site" evidence="3">
    <location>
        <position position="301"/>
    </location>
    <ligand>
        <name>Mg(2+)</name>
        <dbReference type="ChEBI" id="CHEBI:18420"/>
        <label>1</label>
    </ligand>
</feature>
<gene>
    <name evidence="4" type="ORF">HNR67_006699</name>
</gene>
<dbReference type="InterPro" id="IPR005502">
    <property type="entry name" value="Ribosyl_crysJ1"/>
</dbReference>
<accession>A0A7W7CIV0</accession>
<dbReference type="InterPro" id="IPR050792">
    <property type="entry name" value="ADP-ribosylglycohydrolase"/>
</dbReference>
<feature type="binding site" evidence="3">
    <location>
        <position position="56"/>
    </location>
    <ligand>
        <name>Mg(2+)</name>
        <dbReference type="ChEBI" id="CHEBI:18420"/>
        <label>1</label>
    </ligand>
</feature>
<comment type="cofactor">
    <cofactor evidence="3">
        <name>Mg(2+)</name>
        <dbReference type="ChEBI" id="CHEBI:18420"/>
    </cofactor>
    <text evidence="3">Binds 2 magnesium ions per subunit.</text>
</comment>
<sequence length="364" mass="39034">MTWEDRVLGCMLGGAIGDALGADVEFESISSIRRRHGADGLTDLVAAYGKVGAITDDTQMTLFTMEGMVRAHVHQRRHGATDPVPFLLSAYQRWLHTQGYPWADAMGSLAQAHPQPDGWLIREPDLFDRRAPGKTCIRALEDIGRGQAPGSFTNKINNSKGCGGVMRAAPVALWGNDPAEVFRIAAAGAALTHTHPSGYLSAGCLAVMVWALFHGAHINVAIDKAEQILRGYDQHEETLEAIEGAVRLGGPIDSTTPERIERELGGGWVGEEALAIGLYAFLHGGGEFRETMRVAVNHTGDSDSTGAIAGNLFGAAHGMSALPKDWLDKLELRAATELLSRDAVAEFSANPPTSSGFLHCYPTW</sequence>
<feature type="binding site" evidence="3">
    <location>
        <position position="304"/>
    </location>
    <ligand>
        <name>Mg(2+)</name>
        <dbReference type="ChEBI" id="CHEBI:18420"/>
        <label>2</label>
    </ligand>
</feature>
<keyword evidence="2 4" id="KW-0378">Hydrolase</keyword>
<evidence type="ECO:0000256" key="2">
    <source>
        <dbReference type="ARBA" id="ARBA00022801"/>
    </source>
</evidence>
<dbReference type="AlphaFoldDB" id="A0A7W7CIV0"/>
<dbReference type="GO" id="GO:0046872">
    <property type="term" value="F:metal ion binding"/>
    <property type="evidence" value="ECO:0007669"/>
    <property type="project" value="UniProtKB-KW"/>
</dbReference>
<comment type="caution">
    <text evidence="4">The sequence shown here is derived from an EMBL/GenBank/DDBJ whole genome shotgun (WGS) entry which is preliminary data.</text>
</comment>
<name>A0A7W7CIV0_9PSEU</name>
<evidence type="ECO:0000256" key="3">
    <source>
        <dbReference type="PIRSR" id="PIRSR605502-1"/>
    </source>
</evidence>